<feature type="domain" description="RING-type" evidence="5">
    <location>
        <begin position="147"/>
        <end position="200"/>
    </location>
</feature>
<dbReference type="GO" id="GO:0061630">
    <property type="term" value="F:ubiquitin protein ligase activity"/>
    <property type="evidence" value="ECO:0007669"/>
    <property type="project" value="InterPro"/>
</dbReference>
<dbReference type="STRING" id="409849.ENSPMGP00000027676"/>
<dbReference type="PROSITE" id="PS50089">
    <property type="entry name" value="ZF_RING_2"/>
    <property type="match status" value="2"/>
</dbReference>
<dbReference type="PROSITE" id="PS50966">
    <property type="entry name" value="ZF_SWIM"/>
    <property type="match status" value="1"/>
</dbReference>
<evidence type="ECO:0000256" key="4">
    <source>
        <dbReference type="PROSITE-ProRule" id="PRU00175"/>
    </source>
</evidence>
<keyword evidence="2 4" id="KW-0863">Zinc-finger</keyword>
<keyword evidence="3" id="KW-0862">Zinc</keyword>
<keyword evidence="8" id="KW-1185">Reference proteome</keyword>
<dbReference type="Pfam" id="PF04434">
    <property type="entry name" value="SWIM"/>
    <property type="match status" value="1"/>
</dbReference>
<dbReference type="PANTHER" id="PTHR21540">
    <property type="entry name" value="RING FINGER AND SWIM DOMAIN-CONTAINING PROTEIN 2"/>
    <property type="match status" value="1"/>
</dbReference>
<dbReference type="GO" id="GO:0008270">
    <property type="term" value="F:zinc ion binding"/>
    <property type="evidence" value="ECO:0007669"/>
    <property type="project" value="UniProtKB-KW"/>
</dbReference>
<dbReference type="Ensembl" id="ENSPMGT00000029482.1">
    <property type="protein sequence ID" value="ENSPMGP00000027676.1"/>
    <property type="gene ID" value="ENSPMGG00000022336.1"/>
</dbReference>
<dbReference type="AlphaFoldDB" id="A0A3B4BGM9"/>
<accession>A0A3B4BGM9</accession>
<evidence type="ECO:0000256" key="1">
    <source>
        <dbReference type="ARBA" id="ARBA00022723"/>
    </source>
</evidence>
<sequence length="493" mass="55759">MLKKVAWKKRASNVVSVQQEQALSTTILLLKTYGPTGFLLKEEGQDANCKVFLGQPHSCTCPVFLREREPCKHICWILLKNFRLPKEHYRFQCGLSEREISEVLCGSHWTPQPSASAASASSAAAEGWALQKPGRVNQRDIQPQHVCPICQEKLLERRQPVAYCRFSCGNNVHISCMRVWAEHRHRLHSDSTMVKCPLCREDFCSLQSIRKQDMNAAQLHTAAEKERPDNPISGKCFRCTVCTYVYFCESCLVKGSHPQHPSAVRSVSTYVLNKTKLIWTILNLSRTKNKNALDAPLSSMPLPDSVLARLPVVQVRAGSFLLQEGLQCRLCLQSFNRGQRLSMLPCHHKFHAECVDGIMQMTNACPLDGFVIYNSNTKRVCEKKTNSKPASPSSRYPASQTTGINLQDLVVPGVALLEKKHQLEQGCSLRRSRSTSRSRSQGYNVLLISCSFCCLKSLLSFNKYRQGLPLSRKDDNYNRQCCRPKFFLSFIQI</sequence>
<dbReference type="CDD" id="cd16494">
    <property type="entry name" value="RING-CH-C4HC3_ZSWM2"/>
    <property type="match status" value="1"/>
</dbReference>
<reference evidence="7" key="1">
    <citation type="submission" date="2025-08" db="UniProtKB">
        <authorList>
            <consortium name="Ensembl"/>
        </authorList>
    </citation>
    <scope>IDENTIFICATION</scope>
</reference>
<dbReference type="InterPro" id="IPR013083">
    <property type="entry name" value="Znf_RING/FYVE/PHD"/>
</dbReference>
<evidence type="ECO:0000256" key="3">
    <source>
        <dbReference type="ARBA" id="ARBA00022833"/>
    </source>
</evidence>
<dbReference type="Gene3D" id="3.30.40.10">
    <property type="entry name" value="Zinc/RING finger domain, C3HC4 (zinc finger)"/>
    <property type="match status" value="2"/>
</dbReference>
<evidence type="ECO:0000313" key="8">
    <source>
        <dbReference type="Proteomes" id="UP000261520"/>
    </source>
</evidence>
<evidence type="ECO:0000313" key="7">
    <source>
        <dbReference type="Ensembl" id="ENSPMGP00000027676.1"/>
    </source>
</evidence>
<proteinExistence type="predicted"/>
<dbReference type="SMART" id="SM00184">
    <property type="entry name" value="RING"/>
    <property type="match status" value="2"/>
</dbReference>
<protein>
    <submittedName>
        <fullName evidence="7">Uncharacterized protein</fullName>
    </submittedName>
</protein>
<dbReference type="PANTHER" id="PTHR21540:SF3">
    <property type="entry name" value="E3 UBIQUITIN-PROTEIN LIGASE ZSWIM2"/>
    <property type="match status" value="1"/>
</dbReference>
<dbReference type="Pfam" id="PF13639">
    <property type="entry name" value="zf-RING_2"/>
    <property type="match status" value="1"/>
</dbReference>
<evidence type="ECO:0000256" key="2">
    <source>
        <dbReference type="ARBA" id="ARBA00022771"/>
    </source>
</evidence>
<dbReference type="InterPro" id="IPR039903">
    <property type="entry name" value="Zswim2"/>
</dbReference>
<feature type="domain" description="RING-type" evidence="5">
    <location>
        <begin position="328"/>
        <end position="368"/>
    </location>
</feature>
<dbReference type="Proteomes" id="UP000261520">
    <property type="component" value="Unplaced"/>
</dbReference>
<feature type="domain" description="SWIM-type" evidence="6">
    <location>
        <begin position="49"/>
        <end position="82"/>
    </location>
</feature>
<dbReference type="SUPFAM" id="SSF57850">
    <property type="entry name" value="RING/U-box"/>
    <property type="match status" value="3"/>
</dbReference>
<name>A0A3B4BGM9_9GOBI</name>
<evidence type="ECO:0000259" key="6">
    <source>
        <dbReference type="PROSITE" id="PS50966"/>
    </source>
</evidence>
<reference evidence="7" key="2">
    <citation type="submission" date="2025-09" db="UniProtKB">
        <authorList>
            <consortium name="Ensembl"/>
        </authorList>
    </citation>
    <scope>IDENTIFICATION</scope>
</reference>
<keyword evidence="1" id="KW-0479">Metal-binding</keyword>
<dbReference type="InterPro" id="IPR001841">
    <property type="entry name" value="Znf_RING"/>
</dbReference>
<organism evidence="7 8">
    <name type="scientific">Periophthalmus magnuspinnatus</name>
    <dbReference type="NCBI Taxonomy" id="409849"/>
    <lineage>
        <taxon>Eukaryota</taxon>
        <taxon>Metazoa</taxon>
        <taxon>Chordata</taxon>
        <taxon>Craniata</taxon>
        <taxon>Vertebrata</taxon>
        <taxon>Euteleostomi</taxon>
        <taxon>Actinopterygii</taxon>
        <taxon>Neopterygii</taxon>
        <taxon>Teleostei</taxon>
        <taxon>Neoteleostei</taxon>
        <taxon>Acanthomorphata</taxon>
        <taxon>Gobiaria</taxon>
        <taxon>Gobiiformes</taxon>
        <taxon>Gobioidei</taxon>
        <taxon>Gobiidae</taxon>
        <taxon>Oxudercinae</taxon>
        <taxon>Periophthalmus</taxon>
    </lineage>
</organism>
<evidence type="ECO:0000259" key="5">
    <source>
        <dbReference type="PROSITE" id="PS50089"/>
    </source>
</evidence>
<dbReference type="InterPro" id="IPR007527">
    <property type="entry name" value="Znf_SWIM"/>
</dbReference>